<dbReference type="InterPro" id="IPR019861">
    <property type="entry name" value="PorP/SprF_Bacteroidetes"/>
</dbReference>
<feature type="chain" id="PRO_5037851100" evidence="1">
    <location>
        <begin position="21"/>
        <end position="327"/>
    </location>
</feature>
<reference evidence="2" key="1">
    <citation type="submission" date="2020-10" db="EMBL/GenBank/DDBJ databases">
        <title>Mucilaginibacter mali sp. nov., isolated from rhizosphere soil of apple orchard.</title>
        <authorList>
            <person name="Lee J.-S."/>
            <person name="Kim H.S."/>
            <person name="Kim J.-S."/>
        </authorList>
    </citation>
    <scope>NUCLEOTIDE SEQUENCE</scope>
    <source>
        <strain evidence="2">KCTC 22746</strain>
    </source>
</reference>
<gene>
    <name evidence="2" type="ORF">IRJ16_03160</name>
</gene>
<dbReference type="RefSeq" id="WP_194110058.1">
    <property type="nucleotide sequence ID" value="NZ_JADFFL010000001.1"/>
</dbReference>
<dbReference type="EMBL" id="JADFFL010000001">
    <property type="protein sequence ID" value="MBE9660870.1"/>
    <property type="molecule type" value="Genomic_DNA"/>
</dbReference>
<comment type="caution">
    <text evidence="2">The sequence shown here is derived from an EMBL/GenBank/DDBJ whole genome shotgun (WGS) entry which is preliminary data.</text>
</comment>
<evidence type="ECO:0000313" key="3">
    <source>
        <dbReference type="Proteomes" id="UP000622475"/>
    </source>
</evidence>
<sequence length="327" mass="35973">MKKAIIVGLICIISALKASAQQDAAVTQYIFNGLYINPAYAGYKEDVYVQSYYRSQWVGLTGAPRNFAIAIDGTVNDNVGLGAMLTNDQIGAQTAVSGYLNYAYRIRVGQDEESRLAFGLAAGMMQLGIDGSKLHSVTQGDQAIPVGSQSLVLPDAHVGVYYANSNYFWGLSATNLLASLSNANSAANMLVPIPKPHVYLTAGTYIQMNNDMRFKPVFLIKDDMRGPTTMDLNAFLLFNERFNIGGFYRTSVKLYPKNNLQSDLTQRNSFGLIADIFISPSIRVGYSYDQSLNKVTSYNAGSHELSVGFYLNSRNGITRSSYRCYKF</sequence>
<keyword evidence="1" id="KW-0732">Signal</keyword>
<keyword evidence="3" id="KW-1185">Reference proteome</keyword>
<feature type="signal peptide" evidence="1">
    <location>
        <begin position="1"/>
        <end position="20"/>
    </location>
</feature>
<dbReference type="NCBIfam" id="TIGR03519">
    <property type="entry name" value="T9SS_PorP_fam"/>
    <property type="match status" value="1"/>
</dbReference>
<dbReference type="AlphaFoldDB" id="A0A929KYC4"/>
<dbReference type="Pfam" id="PF11751">
    <property type="entry name" value="PorP_SprF"/>
    <property type="match status" value="1"/>
</dbReference>
<dbReference type="Proteomes" id="UP000622475">
    <property type="component" value="Unassembled WGS sequence"/>
</dbReference>
<evidence type="ECO:0000313" key="2">
    <source>
        <dbReference type="EMBL" id="MBE9660870.1"/>
    </source>
</evidence>
<proteinExistence type="predicted"/>
<evidence type="ECO:0000256" key="1">
    <source>
        <dbReference type="SAM" id="SignalP"/>
    </source>
</evidence>
<name>A0A929KYC4_9SPHI</name>
<protein>
    <submittedName>
        <fullName evidence="2">Type IX secretion system membrane protein PorP/SprF</fullName>
    </submittedName>
</protein>
<organism evidence="2 3">
    <name type="scientific">Mucilaginibacter myungsuensis</name>
    <dbReference type="NCBI Taxonomy" id="649104"/>
    <lineage>
        <taxon>Bacteria</taxon>
        <taxon>Pseudomonadati</taxon>
        <taxon>Bacteroidota</taxon>
        <taxon>Sphingobacteriia</taxon>
        <taxon>Sphingobacteriales</taxon>
        <taxon>Sphingobacteriaceae</taxon>
        <taxon>Mucilaginibacter</taxon>
    </lineage>
</organism>
<accession>A0A929KYC4</accession>